<gene>
    <name evidence="2" type="ORF">IAC52_03075</name>
</gene>
<accession>A0A9D1LNR2</accession>
<dbReference type="Proteomes" id="UP000824070">
    <property type="component" value="Unassembled WGS sequence"/>
</dbReference>
<comment type="caution">
    <text evidence="2">The sequence shown here is derived from an EMBL/GenBank/DDBJ whole genome shotgun (WGS) entry which is preliminary data.</text>
</comment>
<protein>
    <submittedName>
        <fullName evidence="2">Uncharacterized protein</fullName>
    </submittedName>
</protein>
<evidence type="ECO:0000313" key="2">
    <source>
        <dbReference type="EMBL" id="HIU45264.1"/>
    </source>
</evidence>
<dbReference type="AlphaFoldDB" id="A0A9D1LNR2"/>
<dbReference type="EMBL" id="DVMV01000019">
    <property type="protein sequence ID" value="HIU45264.1"/>
    <property type="molecule type" value="Genomic_DNA"/>
</dbReference>
<feature type="region of interest" description="Disordered" evidence="1">
    <location>
        <begin position="1"/>
        <end position="71"/>
    </location>
</feature>
<reference evidence="2" key="2">
    <citation type="journal article" date="2021" name="PeerJ">
        <title>Extensive microbial diversity within the chicken gut microbiome revealed by metagenomics and culture.</title>
        <authorList>
            <person name="Gilroy R."/>
            <person name="Ravi A."/>
            <person name="Getino M."/>
            <person name="Pursley I."/>
            <person name="Horton D.L."/>
            <person name="Alikhan N.F."/>
            <person name="Baker D."/>
            <person name="Gharbi K."/>
            <person name="Hall N."/>
            <person name="Watson M."/>
            <person name="Adriaenssens E.M."/>
            <person name="Foster-Nyarko E."/>
            <person name="Jarju S."/>
            <person name="Secka A."/>
            <person name="Antonio M."/>
            <person name="Oren A."/>
            <person name="Chaudhuri R.R."/>
            <person name="La Ragione R."/>
            <person name="Hildebrand F."/>
            <person name="Pallen M.J."/>
        </authorList>
    </citation>
    <scope>NUCLEOTIDE SEQUENCE</scope>
    <source>
        <strain evidence="2">ChiGjej1B1-22543</strain>
    </source>
</reference>
<proteinExistence type="predicted"/>
<reference evidence="2" key="1">
    <citation type="submission" date="2020-10" db="EMBL/GenBank/DDBJ databases">
        <authorList>
            <person name="Gilroy R."/>
        </authorList>
    </citation>
    <scope>NUCLEOTIDE SEQUENCE</scope>
    <source>
        <strain evidence="2">ChiGjej1B1-22543</strain>
    </source>
</reference>
<evidence type="ECO:0000313" key="3">
    <source>
        <dbReference type="Proteomes" id="UP000824070"/>
    </source>
</evidence>
<name>A0A9D1LNR2_9FIRM</name>
<organism evidence="2 3">
    <name type="scientific">Candidatus Alloenteromonas pullicola</name>
    <dbReference type="NCBI Taxonomy" id="2840784"/>
    <lineage>
        <taxon>Bacteria</taxon>
        <taxon>Bacillati</taxon>
        <taxon>Bacillota</taxon>
        <taxon>Bacillota incertae sedis</taxon>
        <taxon>Candidatus Alloenteromonas</taxon>
    </lineage>
</organism>
<feature type="compositionally biased region" description="Basic and acidic residues" evidence="1">
    <location>
        <begin position="1"/>
        <end position="35"/>
    </location>
</feature>
<evidence type="ECO:0000256" key="1">
    <source>
        <dbReference type="SAM" id="MobiDB-lite"/>
    </source>
</evidence>
<sequence length="100" mass="11624">MSRAHLDGWRRRVIKARTDPSQVDRKNPIEFKSPNDDPNLPKIESNPDDKESANRQTANTKPEKAYSHNPQTGFFVWLKKEEMKTQRTVISESVLHEVHS</sequence>